<dbReference type="AlphaFoldDB" id="A0A172Y956"/>
<dbReference type="eggNOG" id="COG0438">
    <property type="taxonomic scope" value="Bacteria"/>
</dbReference>
<sequence>MTRKAVLDVGALFEEHWTGIPNVVAALVRHALDDQSIDWVFTHETVPLPRELVVKFLRQRSGAGGLDALSQLVWDVPPIAQADAAEMVAIFPNIKPVRRYFGKEAAIIHDLSPIVTPQFHNADNIFHFANRIRADVETSDHLFCVSRATLTDVEAYFGKPASEMSVIRLGCEFEPNELSAGALQLRPELSVEPYVVVIGTLEPRKNGSLIFDYLMTDPGFASRFKVVFVGRDGWLDEKSRLMSRLQGAGVAADRILFTGFISNEERTALMLNSAFCIYPSFFEGFGLPVLEAGAMGKVTVCSNSSSMPEVFPEQCVFFDPTEPFEFAQALRTAELRAAQTRSAGQSVSDLLERAAPHGWDRCYAEIARWVKEQ</sequence>
<keyword evidence="2" id="KW-1185">Reference proteome</keyword>
<dbReference type="RefSeq" id="WP_025978675.1">
    <property type="nucleotide sequence ID" value="NZ_CP015614.1"/>
</dbReference>
<evidence type="ECO:0000313" key="1">
    <source>
        <dbReference type="EMBL" id="ANF55747.1"/>
    </source>
</evidence>
<dbReference type="CDD" id="cd03809">
    <property type="entry name" value="GT4_MtfB-like"/>
    <property type="match status" value="1"/>
</dbReference>
<dbReference type="GO" id="GO:0016757">
    <property type="term" value="F:glycosyltransferase activity"/>
    <property type="evidence" value="ECO:0007669"/>
    <property type="project" value="InterPro"/>
</dbReference>
<organism evidence="1 2">
    <name type="scientific">Brevundimonas naejangsanensis</name>
    <dbReference type="NCBI Taxonomy" id="588932"/>
    <lineage>
        <taxon>Bacteria</taxon>
        <taxon>Pseudomonadati</taxon>
        <taxon>Pseudomonadota</taxon>
        <taxon>Alphaproteobacteria</taxon>
        <taxon>Caulobacterales</taxon>
        <taxon>Caulobacteraceae</taxon>
        <taxon>Brevundimonas</taxon>
    </lineage>
</organism>
<dbReference type="Pfam" id="PF00534">
    <property type="entry name" value="Glycos_transf_1"/>
    <property type="match status" value="1"/>
</dbReference>
<proteinExistence type="predicted"/>
<dbReference type="KEGG" id="bne:DA69_14015"/>
<dbReference type="OrthoDB" id="9801609at2"/>
<dbReference type="PANTHER" id="PTHR46401:SF2">
    <property type="entry name" value="GLYCOSYLTRANSFERASE WBBK-RELATED"/>
    <property type="match status" value="1"/>
</dbReference>
<dbReference type="InterPro" id="IPR001296">
    <property type="entry name" value="Glyco_trans_1"/>
</dbReference>
<dbReference type="PANTHER" id="PTHR46401">
    <property type="entry name" value="GLYCOSYLTRANSFERASE WBBK-RELATED"/>
    <property type="match status" value="1"/>
</dbReference>
<accession>A0A172Y956</accession>
<protein>
    <submittedName>
        <fullName evidence="1">Uncharacterized protein</fullName>
    </submittedName>
</protein>
<gene>
    <name evidence="1" type="ORF">DA69_14015</name>
</gene>
<dbReference type="EMBL" id="CP015614">
    <property type="protein sequence ID" value="ANF55747.1"/>
    <property type="molecule type" value="Genomic_DNA"/>
</dbReference>
<dbReference type="Proteomes" id="UP000077603">
    <property type="component" value="Chromosome"/>
</dbReference>
<dbReference type="SUPFAM" id="SSF53756">
    <property type="entry name" value="UDP-Glycosyltransferase/glycogen phosphorylase"/>
    <property type="match status" value="1"/>
</dbReference>
<reference evidence="1 2" key="1">
    <citation type="journal article" date="2014" name="Genome Announc.">
        <title>Genome Sequence of a Promising Hydrogen-Producing Facultative Anaerobic Bacterium, Brevundimonas naejangsanensis Strain B1.</title>
        <authorList>
            <person name="Su H."/>
            <person name="Zhang T."/>
            <person name="Bao M."/>
            <person name="Jiang Y."/>
            <person name="Wang Y."/>
            <person name="Tan T."/>
        </authorList>
    </citation>
    <scope>NUCLEOTIDE SEQUENCE [LARGE SCALE GENOMIC DNA]</scope>
    <source>
        <strain evidence="1 2">B1</strain>
    </source>
</reference>
<name>A0A172Y956_9CAUL</name>
<dbReference type="Gene3D" id="3.40.50.2000">
    <property type="entry name" value="Glycogen Phosphorylase B"/>
    <property type="match status" value="1"/>
</dbReference>
<evidence type="ECO:0000313" key="2">
    <source>
        <dbReference type="Proteomes" id="UP000077603"/>
    </source>
</evidence>
<dbReference type="STRING" id="588932.DA69_14015"/>